<dbReference type="NCBIfam" id="TIGR03826">
    <property type="entry name" value="YvyF"/>
    <property type="match status" value="1"/>
</dbReference>
<dbReference type="EMBL" id="MOXJ01000027">
    <property type="protein sequence ID" value="PDO09792.1"/>
    <property type="molecule type" value="Genomic_DNA"/>
</dbReference>
<organism evidence="2 3">
    <name type="scientific">Candidatus Reconcilbacillus cellulovorans</name>
    <dbReference type="NCBI Taxonomy" id="1906605"/>
    <lineage>
        <taxon>Bacteria</taxon>
        <taxon>Bacillati</taxon>
        <taxon>Bacillota</taxon>
        <taxon>Bacilli</taxon>
        <taxon>Bacillales</taxon>
        <taxon>Paenibacillaceae</taxon>
        <taxon>Candidatus Reconcilbacillus</taxon>
    </lineage>
</organism>
<evidence type="ECO:0000256" key="1">
    <source>
        <dbReference type="SAM" id="MobiDB-lite"/>
    </source>
</evidence>
<gene>
    <name evidence="2" type="ORF">BLM47_10595</name>
</gene>
<protein>
    <submittedName>
        <fullName evidence="2">Flagellar protein</fullName>
    </submittedName>
</protein>
<name>A0A2A6DYM1_9BACL</name>
<accession>A0A2A6DYM1</accession>
<reference evidence="2 3" key="1">
    <citation type="submission" date="2016-12" db="EMBL/GenBank/DDBJ databases">
        <title>Candidatus Reconcilibacillus cellulovorans genome.</title>
        <authorList>
            <person name="Kolinko S."/>
            <person name="Wu Y.-W."/>
            <person name="Tachea F."/>
            <person name="Denzel E."/>
            <person name="Hiras J."/>
            <person name="Baecker N."/>
            <person name="Chan L.J."/>
            <person name="Eichorst S.A."/>
            <person name="Frey D."/>
            <person name="Adams P.D."/>
            <person name="Pray T."/>
            <person name="Tanjore D."/>
            <person name="Petzold C.J."/>
            <person name="Gladden J.M."/>
            <person name="Simmons B.A."/>
            <person name="Singer S.W."/>
        </authorList>
    </citation>
    <scope>NUCLEOTIDE SEQUENCE [LARGE SCALE GENOMIC DNA]</scope>
    <source>
        <strain evidence="2">JTherm</strain>
    </source>
</reference>
<comment type="caution">
    <text evidence="2">The sequence shown here is derived from an EMBL/GenBank/DDBJ whole genome shotgun (WGS) entry which is preliminary data.</text>
</comment>
<dbReference type="Proteomes" id="UP000243688">
    <property type="component" value="Unassembled WGS sequence"/>
</dbReference>
<keyword evidence="2" id="KW-0966">Cell projection</keyword>
<sequence length="134" mass="15220">MNLDYCSRCGKLYVKNPLGVCAACVGELEEMYRKCAEYLRKHRGATIQELSENTGVPQKQIIKFIKDGRISIAGHANISYPCEVCGQPIREGSMCEKCRGRLSKNIGQLAKEKEEKESAQQRRTSTYKIRENQE</sequence>
<feature type="compositionally biased region" description="Basic and acidic residues" evidence="1">
    <location>
        <begin position="110"/>
        <end position="120"/>
    </location>
</feature>
<evidence type="ECO:0000313" key="2">
    <source>
        <dbReference type="EMBL" id="PDO09792.1"/>
    </source>
</evidence>
<keyword evidence="2" id="KW-0282">Flagellum</keyword>
<feature type="region of interest" description="Disordered" evidence="1">
    <location>
        <begin position="109"/>
        <end position="134"/>
    </location>
</feature>
<dbReference type="InterPro" id="IPR022258">
    <property type="entry name" value="Flagellar_operon_YvyF"/>
</dbReference>
<evidence type="ECO:0000313" key="3">
    <source>
        <dbReference type="Proteomes" id="UP000243688"/>
    </source>
</evidence>
<keyword evidence="2" id="KW-0969">Cilium</keyword>
<dbReference type="AlphaFoldDB" id="A0A2A6DYM1"/>
<proteinExistence type="predicted"/>